<sequence length="325" mass="33804">MRTRTFLHLLVLALAVGAGGARAQAGYPAGPVRIIVPQTAGGPSDVLGRLFAQKLTESLGKPVIVENKPGAGGNIGTEYVVHSKPDGLNLLVNISGILAINQALYKQLPFDASRDLDGVARVVSSQLVLVAHPSFAPNNIKELVAAAKAQPSGSISYGSAGTGSPQHVGGELLNAKAGIKLNHVPYKGAVPALQDLVGGQIPLAIVGLPAVLQNMKAGKLKAIAVFGATRSSIAPEVPTFVESGFPEIEMELAYGIFAAKGTPRPVVDRLNQDLGAILKMPDVREKLLTAGFEVGHSSAADLDAYLRSEIQKWRPIVRDSGATAD</sequence>
<dbReference type="CDD" id="cd13578">
    <property type="entry name" value="PBP2_Bug27"/>
    <property type="match status" value="1"/>
</dbReference>
<dbReference type="PANTHER" id="PTHR42928:SF5">
    <property type="entry name" value="BLR1237 PROTEIN"/>
    <property type="match status" value="1"/>
</dbReference>
<dbReference type="Gene3D" id="3.40.190.150">
    <property type="entry name" value="Bordetella uptake gene, domain 1"/>
    <property type="match status" value="1"/>
</dbReference>
<evidence type="ECO:0000256" key="2">
    <source>
        <dbReference type="SAM" id="SignalP"/>
    </source>
</evidence>
<gene>
    <name evidence="3" type="ORF">GON04_18210</name>
</gene>
<dbReference type="AlphaFoldDB" id="A0A6N8IX33"/>
<dbReference type="SUPFAM" id="SSF53850">
    <property type="entry name" value="Periplasmic binding protein-like II"/>
    <property type="match status" value="1"/>
</dbReference>
<dbReference type="RefSeq" id="WP_157399447.1">
    <property type="nucleotide sequence ID" value="NZ_WSEL01000009.1"/>
</dbReference>
<name>A0A6N8IX33_9BURK</name>
<feature type="chain" id="PRO_5026654197" evidence="2">
    <location>
        <begin position="24"/>
        <end position="325"/>
    </location>
</feature>
<feature type="signal peptide" evidence="2">
    <location>
        <begin position="1"/>
        <end position="23"/>
    </location>
</feature>
<comment type="caution">
    <text evidence="3">The sequence shown here is derived from an EMBL/GenBank/DDBJ whole genome shotgun (WGS) entry which is preliminary data.</text>
</comment>
<proteinExistence type="inferred from homology"/>
<reference evidence="3 4" key="1">
    <citation type="submission" date="2019-12" db="EMBL/GenBank/DDBJ databases">
        <authorList>
            <person name="Huq M.A."/>
        </authorList>
    </citation>
    <scope>NUCLEOTIDE SEQUENCE [LARGE SCALE GENOMIC DNA]</scope>
    <source>
        <strain evidence="3 4">MAH-25</strain>
    </source>
</reference>
<dbReference type="PANTHER" id="PTHR42928">
    <property type="entry name" value="TRICARBOXYLATE-BINDING PROTEIN"/>
    <property type="match status" value="1"/>
</dbReference>
<organism evidence="3 4">
    <name type="scientific">Ramlibacter pinisoli</name>
    <dbReference type="NCBI Taxonomy" id="2682844"/>
    <lineage>
        <taxon>Bacteria</taxon>
        <taxon>Pseudomonadati</taxon>
        <taxon>Pseudomonadota</taxon>
        <taxon>Betaproteobacteria</taxon>
        <taxon>Burkholderiales</taxon>
        <taxon>Comamonadaceae</taxon>
        <taxon>Ramlibacter</taxon>
    </lineage>
</organism>
<accession>A0A6N8IX33</accession>
<dbReference type="InterPro" id="IPR042100">
    <property type="entry name" value="Bug_dom1"/>
</dbReference>
<dbReference type="Proteomes" id="UP000469385">
    <property type="component" value="Unassembled WGS sequence"/>
</dbReference>
<dbReference type="InterPro" id="IPR005064">
    <property type="entry name" value="BUG"/>
</dbReference>
<keyword evidence="2" id="KW-0732">Signal</keyword>
<comment type="similarity">
    <text evidence="1">Belongs to the UPF0065 (bug) family.</text>
</comment>
<evidence type="ECO:0000256" key="1">
    <source>
        <dbReference type="ARBA" id="ARBA00006987"/>
    </source>
</evidence>
<dbReference type="EMBL" id="WSEL01000009">
    <property type="protein sequence ID" value="MVQ31397.1"/>
    <property type="molecule type" value="Genomic_DNA"/>
</dbReference>
<dbReference type="Pfam" id="PF03401">
    <property type="entry name" value="TctC"/>
    <property type="match status" value="1"/>
</dbReference>
<keyword evidence="4" id="KW-1185">Reference proteome</keyword>
<evidence type="ECO:0000313" key="3">
    <source>
        <dbReference type="EMBL" id="MVQ31397.1"/>
    </source>
</evidence>
<dbReference type="Gene3D" id="3.40.190.10">
    <property type="entry name" value="Periplasmic binding protein-like II"/>
    <property type="match status" value="1"/>
</dbReference>
<dbReference type="PIRSF" id="PIRSF017082">
    <property type="entry name" value="YflP"/>
    <property type="match status" value="1"/>
</dbReference>
<protein>
    <submittedName>
        <fullName evidence="3">Tripartite tricarboxylate transporter substrate binding protein</fullName>
    </submittedName>
</protein>
<evidence type="ECO:0000313" key="4">
    <source>
        <dbReference type="Proteomes" id="UP000469385"/>
    </source>
</evidence>